<keyword evidence="2" id="KW-1185">Reference proteome</keyword>
<sequence length="39" mass="4331">MLGIKVQAIDKDYDMLAAEFGSKIMRSYVADALHNSSKI</sequence>
<proteinExistence type="predicted"/>
<dbReference type="Proteomes" id="UP000005709">
    <property type="component" value="Unassembled WGS sequence"/>
</dbReference>
<evidence type="ECO:0000313" key="1">
    <source>
        <dbReference type="EMBL" id="EEV18916.1"/>
    </source>
</evidence>
<accession>C8PE43</accession>
<comment type="caution">
    <text evidence="1">The sequence shown here is derived from an EMBL/GenBank/DDBJ whole genome shotgun (WGS) entry which is preliminary data.</text>
</comment>
<evidence type="ECO:0000313" key="2">
    <source>
        <dbReference type="Proteomes" id="UP000005709"/>
    </source>
</evidence>
<dbReference type="AlphaFoldDB" id="C8PE43"/>
<name>C8PE43_9BACT</name>
<organism evidence="1 2">
    <name type="scientific">Campylobacter gracilis RM3268</name>
    <dbReference type="NCBI Taxonomy" id="553220"/>
    <lineage>
        <taxon>Bacteria</taxon>
        <taxon>Pseudomonadati</taxon>
        <taxon>Campylobacterota</taxon>
        <taxon>Epsilonproteobacteria</taxon>
        <taxon>Campylobacterales</taxon>
        <taxon>Campylobacteraceae</taxon>
        <taxon>Campylobacter</taxon>
    </lineage>
</organism>
<protein>
    <submittedName>
        <fullName evidence="1">Uncharacterized protein</fullName>
    </submittedName>
</protein>
<reference evidence="1 2" key="1">
    <citation type="submission" date="2009-07" db="EMBL/GenBank/DDBJ databases">
        <authorList>
            <person name="Madupu R."/>
            <person name="Sebastian Y."/>
            <person name="Durkin A.S."/>
            <person name="Torralba M."/>
            <person name="Methe B."/>
            <person name="Sutton G.G."/>
            <person name="Strausberg R.L."/>
            <person name="Nelson K.E."/>
        </authorList>
    </citation>
    <scope>NUCLEOTIDE SEQUENCE [LARGE SCALE GENOMIC DNA]</scope>
    <source>
        <strain evidence="1 2">RM3268</strain>
    </source>
</reference>
<dbReference type="EMBL" id="ACYG01000005">
    <property type="protein sequence ID" value="EEV18916.1"/>
    <property type="molecule type" value="Genomic_DNA"/>
</dbReference>
<gene>
    <name evidence="1" type="ORF">CAMGR0001_2393</name>
</gene>